<accession>A0A964T2G4</accession>
<protein>
    <submittedName>
        <fullName evidence="2">DUF3574 domain-containing protein</fullName>
    </submittedName>
</protein>
<reference evidence="2" key="1">
    <citation type="submission" date="2019-03" db="EMBL/GenBank/DDBJ databases">
        <title>Afifella sp. nov., isolated from activated sludge.</title>
        <authorList>
            <person name="Li Q."/>
            <person name="Liu Y."/>
        </authorList>
    </citation>
    <scope>NUCLEOTIDE SEQUENCE</scope>
    <source>
        <strain evidence="2">L72</strain>
    </source>
</reference>
<proteinExistence type="predicted"/>
<organism evidence="2 3">
    <name type="scientific">Propylenella binzhouense</name>
    <dbReference type="NCBI Taxonomy" id="2555902"/>
    <lineage>
        <taxon>Bacteria</taxon>
        <taxon>Pseudomonadati</taxon>
        <taxon>Pseudomonadota</taxon>
        <taxon>Alphaproteobacteria</taxon>
        <taxon>Hyphomicrobiales</taxon>
        <taxon>Propylenellaceae</taxon>
        <taxon>Propylenella</taxon>
    </lineage>
</organism>
<comment type="caution">
    <text evidence="2">The sequence shown here is derived from an EMBL/GenBank/DDBJ whole genome shotgun (WGS) entry which is preliminary data.</text>
</comment>
<gene>
    <name evidence="2" type="ORF">E4O86_05395</name>
</gene>
<evidence type="ECO:0000313" key="2">
    <source>
        <dbReference type="EMBL" id="MYZ47145.1"/>
    </source>
</evidence>
<keyword evidence="3" id="KW-1185">Reference proteome</keyword>
<sequence>MSRPRLRPSAGLLVAALLLAGCASTSREPPGDTASCTGSAWQETRLFLGRGMPGGREVSERAWNAFVAEAVAPRFRDGFTVHDARGHWLDEATGHTEAERSKVLVVLHPRERAADIALREIGEDYLARFRQQTVLRADRPVCVTFYENSRAP</sequence>
<dbReference type="RefSeq" id="WP_161139494.1">
    <property type="nucleotide sequence ID" value="NZ_SPKJ01000010.1"/>
</dbReference>
<dbReference type="Pfam" id="PF12098">
    <property type="entry name" value="DUF3574"/>
    <property type="match status" value="1"/>
</dbReference>
<dbReference type="InterPro" id="IPR021957">
    <property type="entry name" value="DUF3574"/>
</dbReference>
<feature type="signal peptide" evidence="1">
    <location>
        <begin position="1"/>
        <end position="27"/>
    </location>
</feature>
<dbReference type="PROSITE" id="PS51257">
    <property type="entry name" value="PROKAR_LIPOPROTEIN"/>
    <property type="match status" value="1"/>
</dbReference>
<feature type="chain" id="PRO_5036764096" evidence="1">
    <location>
        <begin position="28"/>
        <end position="152"/>
    </location>
</feature>
<keyword evidence="1" id="KW-0732">Signal</keyword>
<dbReference type="AlphaFoldDB" id="A0A964T2G4"/>
<name>A0A964T2G4_9HYPH</name>
<dbReference type="OrthoDB" id="794286at2"/>
<evidence type="ECO:0000256" key="1">
    <source>
        <dbReference type="SAM" id="SignalP"/>
    </source>
</evidence>
<dbReference type="Proteomes" id="UP000773614">
    <property type="component" value="Unassembled WGS sequence"/>
</dbReference>
<evidence type="ECO:0000313" key="3">
    <source>
        <dbReference type="Proteomes" id="UP000773614"/>
    </source>
</evidence>
<dbReference type="EMBL" id="SPKJ01000010">
    <property type="protein sequence ID" value="MYZ47145.1"/>
    <property type="molecule type" value="Genomic_DNA"/>
</dbReference>